<name>A0A829GE86_LACPA</name>
<reference evidence="9 10" key="1">
    <citation type="journal article" date="2013" name="PLoS ONE">
        <title>Lactobacillus paracasei comparative genomics: towards species pan-genome definition and exploitation of diversity.</title>
        <authorList>
            <person name="Smokvina T."/>
            <person name="Wels M."/>
            <person name="Polka J."/>
            <person name="Chervaux C."/>
            <person name="Brisse S."/>
            <person name="Boekhorst J."/>
            <person name="van Hylckama Vlieg J.E."/>
            <person name="Siezen R.J."/>
        </authorList>
    </citation>
    <scope>NUCLEOTIDE SEQUENCE [LARGE SCALE GENOMIC DNA]</scope>
    <source>
        <strain evidence="9 10">Lpp123</strain>
    </source>
</reference>
<gene>
    <name evidence="7" type="primary">hisC</name>
    <name evidence="9" type="ORF">Lpp123_10831</name>
</gene>
<comment type="similarity">
    <text evidence="7">Belongs to the class-II pyridoxal-phosphate-dependent aminotransferase family. Histidinol-phosphate aminotransferase subfamily.</text>
</comment>
<dbReference type="EMBL" id="ANJW01000648">
    <property type="protein sequence ID" value="EPC52370.1"/>
    <property type="molecule type" value="Genomic_DNA"/>
</dbReference>
<feature type="modified residue" description="N6-(pyridoxal phosphate)lysine" evidence="7">
    <location>
        <position position="224"/>
    </location>
</feature>
<comment type="subunit">
    <text evidence="2 7">Homodimer.</text>
</comment>
<dbReference type="InterPro" id="IPR015421">
    <property type="entry name" value="PyrdxlP-dep_Trfase_major"/>
</dbReference>
<feature type="domain" description="Aminotransferase class I/classII large" evidence="8">
    <location>
        <begin position="29"/>
        <end position="349"/>
    </location>
</feature>
<dbReference type="Proteomes" id="UP000014316">
    <property type="component" value="Unassembled WGS sequence"/>
</dbReference>
<dbReference type="GO" id="GO:0030170">
    <property type="term" value="F:pyridoxal phosphate binding"/>
    <property type="evidence" value="ECO:0007669"/>
    <property type="project" value="InterPro"/>
</dbReference>
<dbReference type="GO" id="GO:0000105">
    <property type="term" value="P:L-histidine biosynthetic process"/>
    <property type="evidence" value="ECO:0007669"/>
    <property type="project" value="UniProtKB-UniRule"/>
</dbReference>
<dbReference type="InterPro" id="IPR050106">
    <property type="entry name" value="HistidinolP_aminotransfase"/>
</dbReference>
<keyword evidence="5 7" id="KW-0663">Pyridoxal phosphate</keyword>
<comment type="catalytic activity">
    <reaction evidence="7">
        <text>L-histidinol phosphate + 2-oxoglutarate = 3-(imidazol-4-yl)-2-oxopropyl phosphate + L-glutamate</text>
        <dbReference type="Rhea" id="RHEA:23744"/>
        <dbReference type="ChEBI" id="CHEBI:16810"/>
        <dbReference type="ChEBI" id="CHEBI:29985"/>
        <dbReference type="ChEBI" id="CHEBI:57766"/>
        <dbReference type="ChEBI" id="CHEBI:57980"/>
        <dbReference type="EC" id="2.6.1.9"/>
    </reaction>
</comment>
<dbReference type="SUPFAM" id="SSF53383">
    <property type="entry name" value="PLP-dependent transferases"/>
    <property type="match status" value="1"/>
</dbReference>
<dbReference type="EC" id="2.6.1.9" evidence="7"/>
<evidence type="ECO:0000256" key="7">
    <source>
        <dbReference type="HAMAP-Rule" id="MF_01023"/>
    </source>
</evidence>
<evidence type="ECO:0000313" key="10">
    <source>
        <dbReference type="Proteomes" id="UP000014316"/>
    </source>
</evidence>
<keyword evidence="6 7" id="KW-0368">Histidine biosynthesis</keyword>
<protein>
    <recommendedName>
        <fullName evidence="7">Histidinol-phosphate aminotransferase</fullName>
        <ecNumber evidence="7">2.6.1.9</ecNumber>
    </recommendedName>
    <alternativeName>
        <fullName evidence="7">Imidazole acetol-phosphate transaminase</fullName>
    </alternativeName>
</protein>
<accession>A0A829GE86</accession>
<dbReference type="UniPathway" id="UPA00031">
    <property type="reaction ID" value="UER00012"/>
</dbReference>
<evidence type="ECO:0000256" key="5">
    <source>
        <dbReference type="ARBA" id="ARBA00022898"/>
    </source>
</evidence>
<evidence type="ECO:0000256" key="6">
    <source>
        <dbReference type="ARBA" id="ARBA00023102"/>
    </source>
</evidence>
<evidence type="ECO:0000256" key="1">
    <source>
        <dbReference type="ARBA" id="ARBA00001933"/>
    </source>
</evidence>
<dbReference type="InterPro" id="IPR004839">
    <property type="entry name" value="Aminotransferase_I/II_large"/>
</dbReference>
<comment type="pathway">
    <text evidence="7">Amino-acid biosynthesis; L-histidine biosynthesis; L-histidine from 5-phospho-alpha-D-ribose 1-diphosphate: step 7/9.</text>
</comment>
<dbReference type="Pfam" id="PF00155">
    <property type="entry name" value="Aminotran_1_2"/>
    <property type="match status" value="1"/>
</dbReference>
<dbReference type="Gene3D" id="3.90.1150.10">
    <property type="entry name" value="Aspartate Aminotransferase, domain 1"/>
    <property type="match status" value="1"/>
</dbReference>
<evidence type="ECO:0000313" key="9">
    <source>
        <dbReference type="EMBL" id="EPC52370.1"/>
    </source>
</evidence>
<keyword evidence="7" id="KW-0028">Amino-acid biosynthesis</keyword>
<dbReference type="CDD" id="cd00609">
    <property type="entry name" value="AAT_like"/>
    <property type="match status" value="1"/>
</dbReference>
<evidence type="ECO:0000256" key="3">
    <source>
        <dbReference type="ARBA" id="ARBA00022576"/>
    </source>
</evidence>
<sequence>MLKHTVTHLQPYIPEKPLADLAQERALPHIVRMSANENPFGTSDKVQTAIKNWDFTQSRDYPDGNASRLRSAVAAELGVTESQLVFGNGLDEIIELIARTFLEAGDEVVEPWPTFSEYQLHAQIEGAKVVNVPVQATTGAFDLEALAQAITPKTKLLWLCNPNNPTGTLLSLTELEQFLQQVPPSVLVLIDEAYIEFTDDYPATSALKLLPSFANLVVLRTFSKIYGLANFRVGFAVVPEQLAATMQTVRLPYNLSSVAQLAAFTALGDQTFVQTTRGQVRQAREDWERFLTKAGLPHYQSQTNFQFFQAPQKQATALKEQLLNHGFLVRDGLKPGWLRITFGTTAQNIAVQQIMTAFQQAKKCDNEPDPTLSIMCITTKGSNAY</sequence>
<dbReference type="InterPro" id="IPR015422">
    <property type="entry name" value="PyrdxlP-dep_Trfase_small"/>
</dbReference>
<dbReference type="Gene3D" id="3.40.640.10">
    <property type="entry name" value="Type I PLP-dependent aspartate aminotransferase-like (Major domain)"/>
    <property type="match status" value="1"/>
</dbReference>
<dbReference type="AlphaFoldDB" id="A0A829GE86"/>
<keyword evidence="4 7" id="KW-0808">Transferase</keyword>
<evidence type="ECO:0000259" key="8">
    <source>
        <dbReference type="Pfam" id="PF00155"/>
    </source>
</evidence>
<dbReference type="InterPro" id="IPR015424">
    <property type="entry name" value="PyrdxlP-dep_Trfase"/>
</dbReference>
<evidence type="ECO:0000256" key="2">
    <source>
        <dbReference type="ARBA" id="ARBA00011738"/>
    </source>
</evidence>
<dbReference type="HAMAP" id="MF_01023">
    <property type="entry name" value="HisC_aminotrans_2"/>
    <property type="match status" value="1"/>
</dbReference>
<keyword evidence="3 7" id="KW-0032">Aminotransferase</keyword>
<comment type="caution">
    <text evidence="9">The sequence shown here is derived from an EMBL/GenBank/DDBJ whole genome shotgun (WGS) entry which is preliminary data.</text>
</comment>
<dbReference type="PANTHER" id="PTHR43643">
    <property type="entry name" value="HISTIDINOL-PHOSPHATE AMINOTRANSFERASE 2"/>
    <property type="match status" value="1"/>
</dbReference>
<dbReference type="PANTHER" id="PTHR43643:SF3">
    <property type="entry name" value="HISTIDINOL-PHOSPHATE AMINOTRANSFERASE"/>
    <property type="match status" value="1"/>
</dbReference>
<organism evidence="9 10">
    <name type="scientific">Lacticaseibacillus paracasei subsp. paracasei Lpp123</name>
    <dbReference type="NCBI Taxonomy" id="1256201"/>
    <lineage>
        <taxon>Bacteria</taxon>
        <taxon>Bacillati</taxon>
        <taxon>Bacillota</taxon>
        <taxon>Bacilli</taxon>
        <taxon>Lactobacillales</taxon>
        <taxon>Lactobacillaceae</taxon>
        <taxon>Lacticaseibacillus</taxon>
    </lineage>
</organism>
<dbReference type="NCBIfam" id="TIGR01141">
    <property type="entry name" value="hisC"/>
    <property type="match status" value="1"/>
</dbReference>
<dbReference type="InterPro" id="IPR005861">
    <property type="entry name" value="HisP_aminotrans"/>
</dbReference>
<proteinExistence type="inferred from homology"/>
<evidence type="ECO:0000256" key="4">
    <source>
        <dbReference type="ARBA" id="ARBA00022679"/>
    </source>
</evidence>
<dbReference type="GO" id="GO:0004400">
    <property type="term" value="F:histidinol-phosphate transaminase activity"/>
    <property type="evidence" value="ECO:0007669"/>
    <property type="project" value="UniProtKB-UniRule"/>
</dbReference>
<comment type="cofactor">
    <cofactor evidence="1 7">
        <name>pyridoxal 5'-phosphate</name>
        <dbReference type="ChEBI" id="CHEBI:597326"/>
    </cofactor>
</comment>